<accession>A0ACA9QH56</accession>
<dbReference type="Proteomes" id="UP000789525">
    <property type="component" value="Unassembled WGS sequence"/>
</dbReference>
<reference evidence="1" key="1">
    <citation type="submission" date="2021-06" db="EMBL/GenBank/DDBJ databases">
        <authorList>
            <person name="Kallberg Y."/>
            <person name="Tangrot J."/>
            <person name="Rosling A."/>
        </authorList>
    </citation>
    <scope>NUCLEOTIDE SEQUENCE</scope>
    <source>
        <strain evidence="1">CL356</strain>
    </source>
</reference>
<evidence type="ECO:0000313" key="1">
    <source>
        <dbReference type="EMBL" id="CAG8752529.1"/>
    </source>
</evidence>
<sequence>MCLQKTNADEDLLTPPAFRRSEETPLHNRFDILTWRYMGFESSNHPSTSSIGRKNPRSGLNPL</sequence>
<comment type="caution">
    <text evidence="1">The sequence shown here is derived from an EMBL/GenBank/DDBJ whole genome shotgun (WGS) entry which is preliminary data.</text>
</comment>
<keyword evidence="2" id="KW-1185">Reference proteome</keyword>
<name>A0ACA9QH56_9GLOM</name>
<organism evidence="1 2">
    <name type="scientific">Acaulospora colombiana</name>
    <dbReference type="NCBI Taxonomy" id="27376"/>
    <lineage>
        <taxon>Eukaryota</taxon>
        <taxon>Fungi</taxon>
        <taxon>Fungi incertae sedis</taxon>
        <taxon>Mucoromycota</taxon>
        <taxon>Glomeromycotina</taxon>
        <taxon>Glomeromycetes</taxon>
        <taxon>Diversisporales</taxon>
        <taxon>Acaulosporaceae</taxon>
        <taxon>Acaulospora</taxon>
    </lineage>
</organism>
<gene>
    <name evidence="1" type="ORF">ACOLOM_LOCUS12771</name>
</gene>
<proteinExistence type="predicted"/>
<protein>
    <submittedName>
        <fullName evidence="1">14291_t:CDS:1</fullName>
    </submittedName>
</protein>
<evidence type="ECO:0000313" key="2">
    <source>
        <dbReference type="Proteomes" id="UP000789525"/>
    </source>
</evidence>
<dbReference type="EMBL" id="CAJVPT010053984">
    <property type="protein sequence ID" value="CAG8752529.1"/>
    <property type="molecule type" value="Genomic_DNA"/>
</dbReference>